<proteinExistence type="predicted"/>
<dbReference type="Proteomes" id="UP001152798">
    <property type="component" value="Chromosome 7"/>
</dbReference>
<keyword evidence="3" id="KW-1185">Reference proteome</keyword>
<feature type="compositionally biased region" description="Basic and acidic residues" evidence="1">
    <location>
        <begin position="1"/>
        <end position="15"/>
    </location>
</feature>
<protein>
    <submittedName>
        <fullName evidence="2">Uncharacterized protein</fullName>
    </submittedName>
</protein>
<dbReference type="AlphaFoldDB" id="A0A9P0MY19"/>
<evidence type="ECO:0000313" key="3">
    <source>
        <dbReference type="Proteomes" id="UP001152798"/>
    </source>
</evidence>
<reference evidence="2" key="1">
    <citation type="submission" date="2022-01" db="EMBL/GenBank/DDBJ databases">
        <authorList>
            <person name="King R."/>
        </authorList>
    </citation>
    <scope>NUCLEOTIDE SEQUENCE</scope>
</reference>
<name>A0A9P0MY19_NEZVI</name>
<organism evidence="2 3">
    <name type="scientific">Nezara viridula</name>
    <name type="common">Southern green stink bug</name>
    <name type="synonym">Cimex viridulus</name>
    <dbReference type="NCBI Taxonomy" id="85310"/>
    <lineage>
        <taxon>Eukaryota</taxon>
        <taxon>Metazoa</taxon>
        <taxon>Ecdysozoa</taxon>
        <taxon>Arthropoda</taxon>
        <taxon>Hexapoda</taxon>
        <taxon>Insecta</taxon>
        <taxon>Pterygota</taxon>
        <taxon>Neoptera</taxon>
        <taxon>Paraneoptera</taxon>
        <taxon>Hemiptera</taxon>
        <taxon>Heteroptera</taxon>
        <taxon>Panheteroptera</taxon>
        <taxon>Pentatomomorpha</taxon>
        <taxon>Pentatomoidea</taxon>
        <taxon>Pentatomidae</taxon>
        <taxon>Pentatominae</taxon>
        <taxon>Nezara</taxon>
    </lineage>
</organism>
<feature type="region of interest" description="Disordered" evidence="1">
    <location>
        <begin position="1"/>
        <end position="24"/>
    </location>
</feature>
<dbReference type="EMBL" id="OV725083">
    <property type="protein sequence ID" value="CAH1407997.1"/>
    <property type="molecule type" value="Genomic_DNA"/>
</dbReference>
<accession>A0A9P0MY19</accession>
<gene>
    <name evidence="2" type="ORF">NEZAVI_LOCUS15604</name>
</gene>
<sequence>MSCRGDGKKQRLPGKERKKKMACSGRSRLEQIADYPKIRDSTFRAGIKFRATVSPYNSRDQRAWSYLGIVCHCEVGIREVRFEVGGWRCGERDPTPTAPPY</sequence>
<evidence type="ECO:0000313" key="2">
    <source>
        <dbReference type="EMBL" id="CAH1407997.1"/>
    </source>
</evidence>
<evidence type="ECO:0000256" key="1">
    <source>
        <dbReference type="SAM" id="MobiDB-lite"/>
    </source>
</evidence>